<organism evidence="1 2">
    <name type="scientific">Durusdinium trenchii</name>
    <dbReference type="NCBI Taxonomy" id="1381693"/>
    <lineage>
        <taxon>Eukaryota</taxon>
        <taxon>Sar</taxon>
        <taxon>Alveolata</taxon>
        <taxon>Dinophyceae</taxon>
        <taxon>Suessiales</taxon>
        <taxon>Symbiodiniaceae</taxon>
        <taxon>Durusdinium</taxon>
    </lineage>
</organism>
<dbReference type="InterPro" id="IPR016651">
    <property type="entry name" value="LCMT1"/>
</dbReference>
<comment type="caution">
    <text evidence="1">The sequence shown here is derived from an EMBL/GenBank/DDBJ whole genome shotgun (WGS) entry which is preliminary data.</text>
</comment>
<dbReference type="InterPro" id="IPR007213">
    <property type="entry name" value="Ppm1/Ppm2/Tcmp"/>
</dbReference>
<dbReference type="GO" id="GO:0008168">
    <property type="term" value="F:methyltransferase activity"/>
    <property type="evidence" value="ECO:0007669"/>
    <property type="project" value="UniProtKB-KW"/>
</dbReference>
<keyword evidence="2" id="KW-1185">Reference proteome</keyword>
<dbReference type="SUPFAM" id="SSF53335">
    <property type="entry name" value="S-adenosyl-L-methionine-dependent methyltransferases"/>
    <property type="match status" value="1"/>
</dbReference>
<dbReference type="InterPro" id="IPR029063">
    <property type="entry name" value="SAM-dependent_MTases_sf"/>
</dbReference>
<name>A0ABP0P133_9DINO</name>
<dbReference type="PIRSF" id="PIRSF016305">
    <property type="entry name" value="LCM_mtfrase"/>
    <property type="match status" value="1"/>
</dbReference>
<proteinExistence type="predicted"/>
<reference evidence="1 2" key="1">
    <citation type="submission" date="2024-02" db="EMBL/GenBank/DDBJ databases">
        <authorList>
            <person name="Chen Y."/>
            <person name="Shah S."/>
            <person name="Dougan E. K."/>
            <person name="Thang M."/>
            <person name="Chan C."/>
        </authorList>
    </citation>
    <scope>NUCLEOTIDE SEQUENCE [LARGE SCALE GENOMIC DNA]</scope>
</reference>
<dbReference type="PANTHER" id="PTHR13600:SF21">
    <property type="entry name" value="LEUCINE CARBOXYL METHYLTRANSFERASE 1"/>
    <property type="match status" value="1"/>
</dbReference>
<dbReference type="PANTHER" id="PTHR13600">
    <property type="entry name" value="LEUCINE CARBOXYL METHYLTRANSFERASE"/>
    <property type="match status" value="1"/>
</dbReference>
<dbReference type="Proteomes" id="UP001642484">
    <property type="component" value="Unassembled WGS sequence"/>
</dbReference>
<evidence type="ECO:0000313" key="1">
    <source>
        <dbReference type="EMBL" id="CAK9068657.1"/>
    </source>
</evidence>
<dbReference type="Pfam" id="PF04072">
    <property type="entry name" value="LCM"/>
    <property type="match status" value="1"/>
</dbReference>
<evidence type="ECO:0000313" key="2">
    <source>
        <dbReference type="Proteomes" id="UP001642484"/>
    </source>
</evidence>
<dbReference type="GO" id="GO:0032259">
    <property type="term" value="P:methylation"/>
    <property type="evidence" value="ECO:0007669"/>
    <property type="project" value="UniProtKB-KW"/>
</dbReference>
<protein>
    <submittedName>
        <fullName evidence="1">Uncharacterized protein</fullName>
    </submittedName>
</protein>
<dbReference type="Gene3D" id="3.40.50.150">
    <property type="entry name" value="Vaccinia Virus protein VP39"/>
    <property type="match status" value="1"/>
</dbReference>
<accession>A0ABP0P133</accession>
<dbReference type="EMBL" id="CAXAMN010022361">
    <property type="protein sequence ID" value="CAK9068657.1"/>
    <property type="molecule type" value="Genomic_DNA"/>
</dbReference>
<gene>
    <name evidence="1" type="ORF">CCMP2556_LOCUS33731</name>
</gene>
<sequence length="345" mass="39509">MAGYGSSVPPVEAFRRPPEETVQCTHLDAAMAKASCAKLGYFHDPYTDQLIRSRSTHSSPLIHRGYWSRVEAIRSTVLRFLQRAPAGGVQVVNLGAGFDTLYFWLREDPQRWREDLVYFEVDFPEVLSKKISAISRRQNLWPMLDVTSMEELTTRSSTGLREIRTKHCRMVQADMRITSELQQAMDVGFRPDVPTLFIAECVLVYMQSMHGDGIIDWAAKATTAPSAMVIYEQTNPHDRFGKVMVKNLAERGCPLLSVFDYPSMEAQKTRFLERGWSKCSVADMNEIYSRHLDQSEVERIQKLELMDEFEEWHLIQGHYFVLVASKGEDGWVQSVSLLEKGVEEN</sequence>